<dbReference type="Proteomes" id="UP000237105">
    <property type="component" value="Unassembled WGS sequence"/>
</dbReference>
<evidence type="ECO:0000313" key="1">
    <source>
        <dbReference type="EMBL" id="PON66530.1"/>
    </source>
</evidence>
<evidence type="ECO:0000313" key="2">
    <source>
        <dbReference type="Proteomes" id="UP000237105"/>
    </source>
</evidence>
<organism evidence="1 2">
    <name type="scientific">Parasponia andersonii</name>
    <name type="common">Sponia andersonii</name>
    <dbReference type="NCBI Taxonomy" id="3476"/>
    <lineage>
        <taxon>Eukaryota</taxon>
        <taxon>Viridiplantae</taxon>
        <taxon>Streptophyta</taxon>
        <taxon>Embryophyta</taxon>
        <taxon>Tracheophyta</taxon>
        <taxon>Spermatophyta</taxon>
        <taxon>Magnoliopsida</taxon>
        <taxon>eudicotyledons</taxon>
        <taxon>Gunneridae</taxon>
        <taxon>Pentapetalae</taxon>
        <taxon>rosids</taxon>
        <taxon>fabids</taxon>
        <taxon>Rosales</taxon>
        <taxon>Cannabaceae</taxon>
        <taxon>Parasponia</taxon>
    </lineage>
</organism>
<keyword evidence="2" id="KW-1185">Reference proteome</keyword>
<proteinExistence type="predicted"/>
<reference evidence="2" key="1">
    <citation type="submission" date="2016-06" db="EMBL/GenBank/DDBJ databases">
        <title>Parallel loss of symbiosis genes in relatives of nitrogen-fixing non-legume Parasponia.</title>
        <authorList>
            <person name="Van Velzen R."/>
            <person name="Holmer R."/>
            <person name="Bu F."/>
            <person name="Rutten L."/>
            <person name="Van Zeijl A."/>
            <person name="Liu W."/>
            <person name="Santuari L."/>
            <person name="Cao Q."/>
            <person name="Sharma T."/>
            <person name="Shen D."/>
            <person name="Roswanjaya Y."/>
            <person name="Wardhani T."/>
            <person name="Kalhor M.S."/>
            <person name="Jansen J."/>
            <person name="Van den Hoogen J."/>
            <person name="Gungor B."/>
            <person name="Hartog M."/>
            <person name="Hontelez J."/>
            <person name="Verver J."/>
            <person name="Yang W.-C."/>
            <person name="Schijlen E."/>
            <person name="Repin R."/>
            <person name="Schilthuizen M."/>
            <person name="Schranz E."/>
            <person name="Heidstra R."/>
            <person name="Miyata K."/>
            <person name="Fedorova E."/>
            <person name="Kohlen W."/>
            <person name="Bisseling T."/>
            <person name="Smit S."/>
            <person name="Geurts R."/>
        </authorList>
    </citation>
    <scope>NUCLEOTIDE SEQUENCE [LARGE SCALE GENOMIC DNA]</scope>
    <source>
        <strain evidence="2">cv. WU1-14</strain>
    </source>
</reference>
<protein>
    <submittedName>
        <fullName evidence="1">Uncharacterized protein</fullName>
    </submittedName>
</protein>
<accession>A0A2P5CZQ0</accession>
<dbReference type="AlphaFoldDB" id="A0A2P5CZQ0"/>
<gene>
    <name evidence="1" type="ORF">PanWU01x14_109520</name>
</gene>
<dbReference type="EMBL" id="JXTB01000079">
    <property type="protein sequence ID" value="PON66530.1"/>
    <property type="molecule type" value="Genomic_DNA"/>
</dbReference>
<name>A0A2P5CZQ0_PARAD</name>
<comment type="caution">
    <text evidence="1">The sequence shown here is derived from an EMBL/GenBank/DDBJ whole genome shotgun (WGS) entry which is preliminary data.</text>
</comment>
<sequence>MESNLYALFEKLHVKGVIESKGLKSHLEKVATEYSEAPLEKKIIRREMDCFILLYKAKSDGGGDDNMKFIGFDFYTYNLGLFEWEECVRHGACQFAKG</sequence>